<dbReference type="GO" id="GO:0005737">
    <property type="term" value="C:cytoplasm"/>
    <property type="evidence" value="ECO:0007669"/>
    <property type="project" value="TreeGrafter"/>
</dbReference>
<keyword evidence="3" id="KW-1185">Reference proteome</keyword>
<gene>
    <name evidence="2" type="ORF">GCM10017566_03910</name>
</gene>
<evidence type="ECO:0000313" key="2">
    <source>
        <dbReference type="EMBL" id="GHF34440.1"/>
    </source>
</evidence>
<dbReference type="Gene3D" id="3.40.50.720">
    <property type="entry name" value="NAD(P)-binding Rossmann-like Domain"/>
    <property type="match status" value="1"/>
</dbReference>
<accession>A0A8H9IPN8</accession>
<dbReference type="Proteomes" id="UP000658656">
    <property type="component" value="Unassembled WGS sequence"/>
</dbReference>
<dbReference type="InterPro" id="IPR001509">
    <property type="entry name" value="Epimerase_deHydtase"/>
</dbReference>
<dbReference type="SUPFAM" id="SSF51735">
    <property type="entry name" value="NAD(P)-binding Rossmann-fold domains"/>
    <property type="match status" value="1"/>
</dbReference>
<proteinExistence type="predicted"/>
<feature type="domain" description="NAD-dependent epimerase/dehydratase" evidence="1">
    <location>
        <begin position="21"/>
        <end position="246"/>
    </location>
</feature>
<dbReference type="AlphaFoldDB" id="A0A8H9IPN8"/>
<evidence type="ECO:0000259" key="1">
    <source>
        <dbReference type="Pfam" id="PF01370"/>
    </source>
</evidence>
<protein>
    <submittedName>
        <fullName evidence="2">Nucleoside-diphosphate sugar epimerase</fullName>
    </submittedName>
</protein>
<dbReference type="InterPro" id="IPR051783">
    <property type="entry name" value="NAD(P)-dependent_oxidoreduct"/>
</dbReference>
<dbReference type="Pfam" id="PF01370">
    <property type="entry name" value="Epimerase"/>
    <property type="match status" value="1"/>
</dbReference>
<dbReference type="RefSeq" id="WP_261377213.1">
    <property type="nucleotide sequence ID" value="NZ_BNAV01000001.1"/>
</dbReference>
<reference evidence="2" key="2">
    <citation type="submission" date="2020-09" db="EMBL/GenBank/DDBJ databases">
        <authorList>
            <person name="Sun Q."/>
            <person name="Zhou Y."/>
        </authorList>
    </citation>
    <scope>NUCLEOTIDE SEQUENCE</scope>
    <source>
        <strain evidence="2">CGMCC 4.7679</strain>
    </source>
</reference>
<sequence>MASVLPVLAGRRTGTWIVVRIVVTGATGNVGTALVRLLAGERCEVTGLARRVPPAEGPYAEVTWVEHDLTGDVPLEPVFRGADAVVHLAWAVNPGAGDPPMEATNLTGTRRVLDAVARAGVQHVVCASSVAAYSPAPRWTPVREDWPCDGIAASAYSRGKAELERMLDVFSRQQPDVRVTRVRPCAILQRDAGGEFGRWLLSPLLPAGLLSLRGFPLPMWSQLRVQVVHSADVADGIWRAVRAGFAGAVNLATDPVLSAADVAGLLGAVRVPAPRPVLTRAAWSLWRAGVLPLHPGWLELADRAALGDTTTARQELGWRPQRDATAVFTEFADGLRDQAATPAEALAARPARLWERLSAVPWGAAESPVAGLAARRAVTCTSAGCP</sequence>
<dbReference type="PANTHER" id="PTHR48079:SF6">
    <property type="entry name" value="NAD(P)-BINDING DOMAIN-CONTAINING PROTEIN-RELATED"/>
    <property type="match status" value="1"/>
</dbReference>
<comment type="caution">
    <text evidence="2">The sequence shown here is derived from an EMBL/GenBank/DDBJ whole genome shotgun (WGS) entry which is preliminary data.</text>
</comment>
<evidence type="ECO:0000313" key="3">
    <source>
        <dbReference type="Proteomes" id="UP000658656"/>
    </source>
</evidence>
<dbReference type="PANTHER" id="PTHR48079">
    <property type="entry name" value="PROTEIN YEEZ"/>
    <property type="match status" value="1"/>
</dbReference>
<organism evidence="2 3">
    <name type="scientific">Amycolatopsis bartoniae</name>
    <dbReference type="NCBI Taxonomy" id="941986"/>
    <lineage>
        <taxon>Bacteria</taxon>
        <taxon>Bacillati</taxon>
        <taxon>Actinomycetota</taxon>
        <taxon>Actinomycetes</taxon>
        <taxon>Pseudonocardiales</taxon>
        <taxon>Pseudonocardiaceae</taxon>
        <taxon>Amycolatopsis</taxon>
    </lineage>
</organism>
<dbReference type="InterPro" id="IPR036291">
    <property type="entry name" value="NAD(P)-bd_dom_sf"/>
</dbReference>
<name>A0A8H9IPN8_9PSEU</name>
<dbReference type="EMBL" id="BNAV01000001">
    <property type="protein sequence ID" value="GHF34440.1"/>
    <property type="molecule type" value="Genomic_DNA"/>
</dbReference>
<reference evidence="2" key="1">
    <citation type="journal article" date="2014" name="Int. J. Syst. Evol. Microbiol.">
        <title>Complete genome sequence of Corynebacterium casei LMG S-19264T (=DSM 44701T), isolated from a smear-ripened cheese.</title>
        <authorList>
            <consortium name="US DOE Joint Genome Institute (JGI-PGF)"/>
            <person name="Walter F."/>
            <person name="Albersmeier A."/>
            <person name="Kalinowski J."/>
            <person name="Ruckert C."/>
        </authorList>
    </citation>
    <scope>NUCLEOTIDE SEQUENCE</scope>
    <source>
        <strain evidence="2">CGMCC 4.7679</strain>
    </source>
</reference>
<dbReference type="GO" id="GO:0004029">
    <property type="term" value="F:aldehyde dehydrogenase (NAD+) activity"/>
    <property type="evidence" value="ECO:0007669"/>
    <property type="project" value="TreeGrafter"/>
</dbReference>